<name>A0ABS1L4G6_9BACT</name>
<evidence type="ECO:0000256" key="5">
    <source>
        <dbReference type="ARBA" id="ARBA00023136"/>
    </source>
</evidence>
<evidence type="ECO:0000313" key="8">
    <source>
        <dbReference type="EMBL" id="MBL0745461.1"/>
    </source>
</evidence>
<comment type="subcellular location">
    <subcellularLocation>
        <location evidence="1">Cell membrane</location>
        <topology evidence="1">Multi-pass membrane protein</topology>
    </subcellularLocation>
</comment>
<reference evidence="8 9" key="1">
    <citation type="submission" date="2021-01" db="EMBL/GenBank/DDBJ databases">
        <title>Chryseolinea sp. Jin1 Genome sequencing and assembly.</title>
        <authorList>
            <person name="Kim I."/>
        </authorList>
    </citation>
    <scope>NUCLEOTIDE SEQUENCE [LARGE SCALE GENOMIC DNA]</scope>
    <source>
        <strain evidence="8 9">Jin1</strain>
    </source>
</reference>
<dbReference type="EMBL" id="JAERRB010000016">
    <property type="protein sequence ID" value="MBL0745461.1"/>
    <property type="molecule type" value="Genomic_DNA"/>
</dbReference>
<evidence type="ECO:0000256" key="1">
    <source>
        <dbReference type="ARBA" id="ARBA00004651"/>
    </source>
</evidence>
<dbReference type="Proteomes" id="UP000613030">
    <property type="component" value="Unassembled WGS sequence"/>
</dbReference>
<evidence type="ECO:0000256" key="3">
    <source>
        <dbReference type="ARBA" id="ARBA00022692"/>
    </source>
</evidence>
<feature type="transmembrane region" description="Helical" evidence="6">
    <location>
        <begin position="12"/>
        <end position="30"/>
    </location>
</feature>
<dbReference type="Pfam" id="PF13396">
    <property type="entry name" value="PLDc_N"/>
    <property type="match status" value="1"/>
</dbReference>
<dbReference type="InterPro" id="IPR027379">
    <property type="entry name" value="CLS_N"/>
</dbReference>
<accession>A0ABS1L4G6</accession>
<feature type="domain" description="Cardiolipin synthase N-terminal" evidence="7">
    <location>
        <begin position="21"/>
        <end position="51"/>
    </location>
</feature>
<organism evidence="8 9">
    <name type="scientific">Chryseolinea lacunae</name>
    <dbReference type="NCBI Taxonomy" id="2801331"/>
    <lineage>
        <taxon>Bacteria</taxon>
        <taxon>Pseudomonadati</taxon>
        <taxon>Bacteroidota</taxon>
        <taxon>Cytophagia</taxon>
        <taxon>Cytophagales</taxon>
        <taxon>Fulvivirgaceae</taxon>
        <taxon>Chryseolinea</taxon>
    </lineage>
</organism>
<keyword evidence="4 6" id="KW-1133">Transmembrane helix</keyword>
<evidence type="ECO:0000256" key="4">
    <source>
        <dbReference type="ARBA" id="ARBA00022989"/>
    </source>
</evidence>
<keyword evidence="5 6" id="KW-0472">Membrane</keyword>
<evidence type="ECO:0000256" key="2">
    <source>
        <dbReference type="ARBA" id="ARBA00022475"/>
    </source>
</evidence>
<keyword evidence="9" id="KW-1185">Reference proteome</keyword>
<keyword evidence="3 6" id="KW-0812">Transmembrane</keyword>
<sequence>MMLFLMGVSFPGLLLVLFSFVLWLWALIEIIRSDFKDSSQKIIWLLVLIFILKAFSLIHESLKPKCYDAFPQQSRH</sequence>
<proteinExistence type="predicted"/>
<protein>
    <submittedName>
        <fullName evidence="8">PLDc N-terminal domain-containing protein</fullName>
    </submittedName>
</protein>
<comment type="caution">
    <text evidence="8">The sequence shown here is derived from an EMBL/GenBank/DDBJ whole genome shotgun (WGS) entry which is preliminary data.</text>
</comment>
<feature type="transmembrane region" description="Helical" evidence="6">
    <location>
        <begin position="42"/>
        <end position="59"/>
    </location>
</feature>
<evidence type="ECO:0000256" key="6">
    <source>
        <dbReference type="SAM" id="Phobius"/>
    </source>
</evidence>
<evidence type="ECO:0000313" key="9">
    <source>
        <dbReference type="Proteomes" id="UP000613030"/>
    </source>
</evidence>
<evidence type="ECO:0000259" key="7">
    <source>
        <dbReference type="Pfam" id="PF13396"/>
    </source>
</evidence>
<keyword evidence="2" id="KW-1003">Cell membrane</keyword>
<gene>
    <name evidence="8" type="ORF">JI741_29790</name>
</gene>